<accession>A0AAU9DTD5</accession>
<dbReference type="KEGG" id="haby:HLVA_09780"/>
<evidence type="ECO:0000313" key="2">
    <source>
        <dbReference type="Proteomes" id="UP001321582"/>
    </source>
</evidence>
<name>A0AAU9DTD5_9FUSO</name>
<gene>
    <name evidence="1" type="ORF">HLVA_09780</name>
</gene>
<proteinExistence type="predicted"/>
<dbReference type="AlphaFoldDB" id="A0AAU9DTD5"/>
<organism evidence="1 2">
    <name type="scientific">Haliovirga abyssi</name>
    <dbReference type="NCBI Taxonomy" id="2996794"/>
    <lineage>
        <taxon>Bacteria</taxon>
        <taxon>Fusobacteriati</taxon>
        <taxon>Fusobacteriota</taxon>
        <taxon>Fusobacteriia</taxon>
        <taxon>Fusobacteriales</taxon>
        <taxon>Haliovirgaceae</taxon>
        <taxon>Haliovirga</taxon>
    </lineage>
</organism>
<protein>
    <submittedName>
        <fullName evidence="1">Uncharacterized protein</fullName>
    </submittedName>
</protein>
<evidence type="ECO:0000313" key="1">
    <source>
        <dbReference type="EMBL" id="BDU50409.1"/>
    </source>
</evidence>
<dbReference type="Proteomes" id="UP001321582">
    <property type="component" value="Chromosome"/>
</dbReference>
<reference evidence="1 2" key="1">
    <citation type="submission" date="2022-11" db="EMBL/GenBank/DDBJ databases">
        <title>Haliovirga abyssi gen. nov., sp. nov., a mesophilic fermentative bacterium isolated from the Iheya North hydrothermal field and the proposal of Haliovirgaceae fam. nov.</title>
        <authorList>
            <person name="Miyazaki U."/>
            <person name="Tame A."/>
            <person name="Miyazaki J."/>
            <person name="Takai K."/>
            <person name="Sawayama S."/>
            <person name="Kitajima M."/>
            <person name="Okamoto A."/>
            <person name="Nakagawa S."/>
        </authorList>
    </citation>
    <scope>NUCLEOTIDE SEQUENCE [LARGE SCALE GENOMIC DNA]</scope>
    <source>
        <strain evidence="1 2">IC12</strain>
    </source>
</reference>
<dbReference type="EMBL" id="AP027059">
    <property type="protein sequence ID" value="BDU50409.1"/>
    <property type="molecule type" value="Genomic_DNA"/>
</dbReference>
<keyword evidence="2" id="KW-1185">Reference proteome</keyword>
<sequence length="145" mass="17207">MKNKIIIKKIWNDDDVIEFEIYLIDENFKFRTTVYTGNFEISETYKKLIEFGSLIPNKKCLIKLGGFGEKYANGAISLELQCNSRGIIHLEIEMETEFYEFNKRNISDKLLCHKKTNPALYDKFVKNFKRIEKFELGEEIEFELI</sequence>
<dbReference type="RefSeq" id="WP_307905339.1">
    <property type="nucleotide sequence ID" value="NZ_AP027059.1"/>
</dbReference>